<sequence>MVFDRRKVIESCKKSDENWLSINNQKSAEMGHAGEKIENGYGYQNKPGIEKYEPKALANYQKPKEMGHTSTTRELERYYYGEIDLIEDKNKNAFKAGKNEPRAYASDEFKSCTRSELKGIEAEGEVPIEGCETLEVTCTTWKIKVESFKTQRNTAECRKDLLDWKNKFGKDLDDVCRSWMQKVQNYNSKWVGRQRDHVNNVWPNRIVDEGSGINLKPKIGNKEYKIVSVVVESIEEPKGPGTKKWISKSKIIKQAWWKKRKENFIPHEFEEIWSYYVIFEFQIRKISKEIYHLSTTI</sequence>
<dbReference type="Proteomes" id="UP000266673">
    <property type="component" value="Unassembled WGS sequence"/>
</dbReference>
<dbReference type="EMBL" id="QKWP01000717">
    <property type="protein sequence ID" value="RIB15855.1"/>
    <property type="molecule type" value="Genomic_DNA"/>
</dbReference>
<organism evidence="1 2">
    <name type="scientific">Gigaspora rosea</name>
    <dbReference type="NCBI Taxonomy" id="44941"/>
    <lineage>
        <taxon>Eukaryota</taxon>
        <taxon>Fungi</taxon>
        <taxon>Fungi incertae sedis</taxon>
        <taxon>Mucoromycota</taxon>
        <taxon>Glomeromycotina</taxon>
        <taxon>Glomeromycetes</taxon>
        <taxon>Diversisporales</taxon>
        <taxon>Gigasporaceae</taxon>
        <taxon>Gigaspora</taxon>
    </lineage>
</organism>
<gene>
    <name evidence="1" type="ORF">C2G38_2318193</name>
</gene>
<keyword evidence="2" id="KW-1185">Reference proteome</keyword>
<proteinExistence type="predicted"/>
<name>A0A397V0E0_9GLOM</name>
<accession>A0A397V0E0</accession>
<evidence type="ECO:0000313" key="1">
    <source>
        <dbReference type="EMBL" id="RIB15855.1"/>
    </source>
</evidence>
<comment type="caution">
    <text evidence="1">The sequence shown here is derived from an EMBL/GenBank/DDBJ whole genome shotgun (WGS) entry which is preliminary data.</text>
</comment>
<evidence type="ECO:0000313" key="2">
    <source>
        <dbReference type="Proteomes" id="UP000266673"/>
    </source>
</evidence>
<reference evidence="1 2" key="1">
    <citation type="submission" date="2018-06" db="EMBL/GenBank/DDBJ databases">
        <title>Comparative genomics reveals the genomic features of Rhizophagus irregularis, R. cerebriforme, R. diaphanum and Gigaspora rosea, and their symbiotic lifestyle signature.</title>
        <authorList>
            <person name="Morin E."/>
            <person name="San Clemente H."/>
            <person name="Chen E.C.H."/>
            <person name="De La Providencia I."/>
            <person name="Hainaut M."/>
            <person name="Kuo A."/>
            <person name="Kohler A."/>
            <person name="Murat C."/>
            <person name="Tang N."/>
            <person name="Roy S."/>
            <person name="Loubradou J."/>
            <person name="Henrissat B."/>
            <person name="Grigoriev I.V."/>
            <person name="Corradi N."/>
            <person name="Roux C."/>
            <person name="Martin F.M."/>
        </authorList>
    </citation>
    <scope>NUCLEOTIDE SEQUENCE [LARGE SCALE GENOMIC DNA]</scope>
    <source>
        <strain evidence="1 2">DAOM 194757</strain>
    </source>
</reference>
<dbReference type="AlphaFoldDB" id="A0A397V0E0"/>
<protein>
    <submittedName>
        <fullName evidence="1">Uncharacterized protein</fullName>
    </submittedName>
</protein>